<protein>
    <submittedName>
        <fullName evidence="1">Uncharacterized protein</fullName>
    </submittedName>
</protein>
<evidence type="ECO:0000313" key="2">
    <source>
        <dbReference type="Proteomes" id="UP000078512"/>
    </source>
</evidence>
<dbReference type="AlphaFoldDB" id="A0A197JYT6"/>
<gene>
    <name evidence="1" type="ORF">K457DRAFT_137801</name>
</gene>
<evidence type="ECO:0000313" key="1">
    <source>
        <dbReference type="EMBL" id="OAQ29601.1"/>
    </source>
</evidence>
<keyword evidence="2" id="KW-1185">Reference proteome</keyword>
<organism evidence="1 2">
    <name type="scientific">Linnemannia elongata AG-77</name>
    <dbReference type="NCBI Taxonomy" id="1314771"/>
    <lineage>
        <taxon>Eukaryota</taxon>
        <taxon>Fungi</taxon>
        <taxon>Fungi incertae sedis</taxon>
        <taxon>Mucoromycota</taxon>
        <taxon>Mortierellomycotina</taxon>
        <taxon>Mortierellomycetes</taxon>
        <taxon>Mortierellales</taxon>
        <taxon>Mortierellaceae</taxon>
        <taxon>Linnemannia</taxon>
    </lineage>
</organism>
<sequence length="59" mass="6687">MVHQGTNTHSLILNSRNSPVFNHSYYSLFSSYCSHLSLTSPPFTPYLCFFATGIWQNTA</sequence>
<reference evidence="1 2" key="1">
    <citation type="submission" date="2016-05" db="EMBL/GenBank/DDBJ databases">
        <title>Genome sequencing reveals origins of a unique bacterial endosymbiosis in the earliest lineages of terrestrial Fungi.</title>
        <authorList>
            <consortium name="DOE Joint Genome Institute"/>
            <person name="Uehling J."/>
            <person name="Gryganskyi A."/>
            <person name="Hameed K."/>
            <person name="Tschaplinski T."/>
            <person name="Misztal P."/>
            <person name="Wu S."/>
            <person name="Desiro A."/>
            <person name="Vande Pol N."/>
            <person name="Du Z.-Y."/>
            <person name="Zienkiewicz A."/>
            <person name="Zienkiewicz K."/>
            <person name="Morin E."/>
            <person name="Tisserant E."/>
            <person name="Splivallo R."/>
            <person name="Hainaut M."/>
            <person name="Henrissat B."/>
            <person name="Ohm R."/>
            <person name="Kuo A."/>
            <person name="Yan J."/>
            <person name="Lipzen A."/>
            <person name="Nolan M."/>
            <person name="Labutti K."/>
            <person name="Barry K."/>
            <person name="Goldstein A."/>
            <person name="Labbe J."/>
            <person name="Schadt C."/>
            <person name="Tuskan G."/>
            <person name="Grigoriev I."/>
            <person name="Martin F."/>
            <person name="Vilgalys R."/>
            <person name="Bonito G."/>
        </authorList>
    </citation>
    <scope>NUCLEOTIDE SEQUENCE [LARGE SCALE GENOMIC DNA]</scope>
    <source>
        <strain evidence="1 2">AG-77</strain>
    </source>
</reference>
<name>A0A197JYT6_9FUNG</name>
<dbReference type="Proteomes" id="UP000078512">
    <property type="component" value="Unassembled WGS sequence"/>
</dbReference>
<proteinExistence type="predicted"/>
<dbReference type="EMBL" id="KV442040">
    <property type="protein sequence ID" value="OAQ29601.1"/>
    <property type="molecule type" value="Genomic_DNA"/>
</dbReference>
<accession>A0A197JYT6</accession>